<feature type="non-terminal residue" evidence="1">
    <location>
        <position position="325"/>
    </location>
</feature>
<name>X0T9D4_9ZZZZ</name>
<gene>
    <name evidence="1" type="ORF">S01H1_05332</name>
</gene>
<reference evidence="1" key="1">
    <citation type="journal article" date="2014" name="Front. Microbiol.">
        <title>High frequency of phylogenetically diverse reductive dehalogenase-homologous genes in deep subseafloor sedimentary metagenomes.</title>
        <authorList>
            <person name="Kawai M."/>
            <person name="Futagami T."/>
            <person name="Toyoda A."/>
            <person name="Takaki Y."/>
            <person name="Nishi S."/>
            <person name="Hori S."/>
            <person name="Arai W."/>
            <person name="Tsubouchi T."/>
            <person name="Morono Y."/>
            <person name="Uchiyama I."/>
            <person name="Ito T."/>
            <person name="Fujiyama A."/>
            <person name="Inagaki F."/>
            <person name="Takami H."/>
        </authorList>
    </citation>
    <scope>NUCLEOTIDE SEQUENCE</scope>
    <source>
        <strain evidence="1">Expedition CK06-06</strain>
    </source>
</reference>
<dbReference type="Pfam" id="PF12954">
    <property type="entry name" value="DUF3843"/>
    <property type="match status" value="1"/>
</dbReference>
<sequence>MKNILSMNFRLNRPKDYFGKGDKHLTKIIKDLASLLRKAQKEFKHETLRLPGGKIRELAEVLVEFAEDVHNDIGIWKSLEQYNYDFFGTKLPLILKTDEGIGPNSINKYRIQYLLLVQYELINPQLIVSPTHQDLCFLAEIISDFLEDRFKTIPKDSSVKTFLDQPNNYGWDIKRKLVWLGKNSYLFRQCYKDYIERNGGKQETAIIDDFICQETTLWSGLGVIDILASLLDITKKQKNDIRSWYERHAAFYKVLSIKDPFVEMLNIINDKTYTIRVGEFSSQFEDNHIYYQSLVPWNGEWYLSGVQFRYGKLSEKEIRELKETF</sequence>
<protein>
    <submittedName>
        <fullName evidence="1">Uncharacterized protein</fullName>
    </submittedName>
</protein>
<comment type="caution">
    <text evidence="1">The sequence shown here is derived from an EMBL/GenBank/DDBJ whole genome shotgun (WGS) entry which is preliminary data.</text>
</comment>
<dbReference type="EMBL" id="BARS01002780">
    <property type="protein sequence ID" value="GAF72685.1"/>
    <property type="molecule type" value="Genomic_DNA"/>
</dbReference>
<evidence type="ECO:0000313" key="1">
    <source>
        <dbReference type="EMBL" id="GAF72685.1"/>
    </source>
</evidence>
<dbReference type="InterPro" id="IPR024214">
    <property type="entry name" value="DUF3843"/>
</dbReference>
<proteinExistence type="predicted"/>
<organism evidence="1">
    <name type="scientific">marine sediment metagenome</name>
    <dbReference type="NCBI Taxonomy" id="412755"/>
    <lineage>
        <taxon>unclassified sequences</taxon>
        <taxon>metagenomes</taxon>
        <taxon>ecological metagenomes</taxon>
    </lineage>
</organism>
<dbReference type="AlphaFoldDB" id="X0T9D4"/>
<accession>X0T9D4</accession>